<organism evidence="4 5">
    <name type="scientific">Platanthera guangdongensis</name>
    <dbReference type="NCBI Taxonomy" id="2320717"/>
    <lineage>
        <taxon>Eukaryota</taxon>
        <taxon>Viridiplantae</taxon>
        <taxon>Streptophyta</taxon>
        <taxon>Embryophyta</taxon>
        <taxon>Tracheophyta</taxon>
        <taxon>Spermatophyta</taxon>
        <taxon>Magnoliopsida</taxon>
        <taxon>Liliopsida</taxon>
        <taxon>Asparagales</taxon>
        <taxon>Orchidaceae</taxon>
        <taxon>Orchidoideae</taxon>
        <taxon>Orchideae</taxon>
        <taxon>Orchidinae</taxon>
        <taxon>Platanthera</taxon>
    </lineage>
</organism>
<protein>
    <submittedName>
        <fullName evidence="4">Ultraviolet-B receptor UVR8</fullName>
    </submittedName>
</protein>
<evidence type="ECO:0000313" key="5">
    <source>
        <dbReference type="Proteomes" id="UP001412067"/>
    </source>
</evidence>
<name>A0ABR2MHQ7_9ASPA</name>
<dbReference type="PANTHER" id="PTHR22870">
    <property type="entry name" value="REGULATOR OF CHROMOSOME CONDENSATION"/>
    <property type="match status" value="1"/>
</dbReference>
<dbReference type="PROSITE" id="PS00626">
    <property type="entry name" value="RCC1_2"/>
    <property type="match status" value="2"/>
</dbReference>
<accession>A0ABR2MHQ7</accession>
<feature type="repeat" description="RCC1" evidence="2">
    <location>
        <begin position="344"/>
        <end position="399"/>
    </location>
</feature>
<keyword evidence="5" id="KW-1185">Reference proteome</keyword>
<feature type="repeat" description="RCC1" evidence="2">
    <location>
        <begin position="22"/>
        <end position="74"/>
    </location>
</feature>
<dbReference type="PANTHER" id="PTHR22870:SF466">
    <property type="entry name" value="ANKYRIN REPEAT-CONTAINING PROTEIN"/>
    <property type="match status" value="1"/>
</dbReference>
<comment type="caution">
    <text evidence="4">The sequence shown here is derived from an EMBL/GenBank/DDBJ whole genome shotgun (WGS) entry which is preliminary data.</text>
</comment>
<dbReference type="Gene3D" id="2.130.10.30">
    <property type="entry name" value="Regulator of chromosome condensation 1/beta-lactamase-inhibitor protein II"/>
    <property type="match status" value="2"/>
</dbReference>
<dbReference type="EMBL" id="JBBWWR010000007">
    <property type="protein sequence ID" value="KAK8963601.1"/>
    <property type="molecule type" value="Genomic_DNA"/>
</dbReference>
<evidence type="ECO:0000256" key="1">
    <source>
        <dbReference type="ARBA" id="ARBA00022737"/>
    </source>
</evidence>
<reference evidence="4 5" key="1">
    <citation type="journal article" date="2022" name="Nat. Plants">
        <title>Genomes of leafy and leafless Platanthera orchids illuminate the evolution of mycoheterotrophy.</title>
        <authorList>
            <person name="Li M.H."/>
            <person name="Liu K.W."/>
            <person name="Li Z."/>
            <person name="Lu H.C."/>
            <person name="Ye Q.L."/>
            <person name="Zhang D."/>
            <person name="Wang J.Y."/>
            <person name="Li Y.F."/>
            <person name="Zhong Z.M."/>
            <person name="Liu X."/>
            <person name="Yu X."/>
            <person name="Liu D.K."/>
            <person name="Tu X.D."/>
            <person name="Liu B."/>
            <person name="Hao Y."/>
            <person name="Liao X.Y."/>
            <person name="Jiang Y.T."/>
            <person name="Sun W.H."/>
            <person name="Chen J."/>
            <person name="Chen Y.Q."/>
            <person name="Ai Y."/>
            <person name="Zhai J.W."/>
            <person name="Wu S.S."/>
            <person name="Zhou Z."/>
            <person name="Hsiao Y.Y."/>
            <person name="Wu W.L."/>
            <person name="Chen Y.Y."/>
            <person name="Lin Y.F."/>
            <person name="Hsu J.L."/>
            <person name="Li C.Y."/>
            <person name="Wang Z.W."/>
            <person name="Zhao X."/>
            <person name="Zhong W.Y."/>
            <person name="Ma X.K."/>
            <person name="Ma L."/>
            <person name="Huang J."/>
            <person name="Chen G.Z."/>
            <person name="Huang M.Z."/>
            <person name="Huang L."/>
            <person name="Peng D.H."/>
            <person name="Luo Y.B."/>
            <person name="Zou S.Q."/>
            <person name="Chen S.P."/>
            <person name="Lan S."/>
            <person name="Tsai W.C."/>
            <person name="Van de Peer Y."/>
            <person name="Liu Z.J."/>
        </authorList>
    </citation>
    <scope>NUCLEOTIDE SEQUENCE [LARGE SCALE GENOMIC DNA]</scope>
    <source>
        <strain evidence="4">Lor288</strain>
    </source>
</reference>
<feature type="repeat" description="RCC1" evidence="2">
    <location>
        <begin position="182"/>
        <end position="236"/>
    </location>
</feature>
<dbReference type="InterPro" id="IPR000408">
    <property type="entry name" value="Reg_chr_condens"/>
</dbReference>
<dbReference type="Pfam" id="PF25390">
    <property type="entry name" value="WD40_RLD"/>
    <property type="match status" value="1"/>
</dbReference>
<dbReference type="PRINTS" id="PR00633">
    <property type="entry name" value="RCCNDNSATION"/>
</dbReference>
<feature type="repeat" description="RCC1" evidence="2">
    <location>
        <begin position="127"/>
        <end position="178"/>
    </location>
</feature>
<dbReference type="InterPro" id="IPR009091">
    <property type="entry name" value="RCC1/BLIP-II"/>
</dbReference>
<evidence type="ECO:0000256" key="2">
    <source>
        <dbReference type="PROSITE-ProRule" id="PRU00235"/>
    </source>
</evidence>
<keyword evidence="4" id="KW-0675">Receptor</keyword>
<dbReference type="Proteomes" id="UP001412067">
    <property type="component" value="Unassembled WGS sequence"/>
</dbReference>
<feature type="repeat" description="RCC1" evidence="2">
    <location>
        <begin position="75"/>
        <end position="126"/>
    </location>
</feature>
<dbReference type="InterPro" id="IPR051210">
    <property type="entry name" value="Ub_ligase/GEF_domain"/>
</dbReference>
<evidence type="ECO:0000313" key="4">
    <source>
        <dbReference type="EMBL" id="KAK8963601.1"/>
    </source>
</evidence>
<evidence type="ECO:0000259" key="3">
    <source>
        <dbReference type="Pfam" id="PF25390"/>
    </source>
</evidence>
<gene>
    <name evidence="4" type="primary">UVR8</name>
    <name evidence="4" type="ORF">KSP40_PGU005728</name>
</gene>
<dbReference type="PROSITE" id="PS50012">
    <property type="entry name" value="RCC1_3"/>
    <property type="match status" value="5"/>
</dbReference>
<dbReference type="InterPro" id="IPR058923">
    <property type="entry name" value="RCC1-like_dom"/>
</dbReference>
<dbReference type="SUPFAM" id="SSF50985">
    <property type="entry name" value="RCC1/BLIP-II"/>
    <property type="match status" value="1"/>
</dbReference>
<feature type="domain" description="RCC1-like" evidence="3">
    <location>
        <begin position="24"/>
        <end position="395"/>
    </location>
</feature>
<proteinExistence type="predicted"/>
<sequence>MESGEGQSGKAGDGRVDGEDEVMLWSWGAGSDGQLATGTLEDQSLPQPLRSIPSSHPVSHMACGGAHAIALTSNKKVFTWGRGTHGQLGHGDLGSCLKPKLVDFLKGFIIHNISAGWNHSGFVTDTGRLFMCGDGSFGQLGNGDNQSHSLPQEVLFFLSKHVEQVACGMRHSLALVIGWHGSSIYGYGSARHGQIGGQLSRCRRIIIIPEVILGFEDSRIVRVCANGDHSAALSAHGQLYTWGKGFNGCPDCHQPQVFTSSLTFSQVALGWNHALLVSDGQVYMVGRMLTHVHQSTGELQESIMPFFHDSVGSLVLKRITDLIGERVVGIAAGAEHSAVVTDNGTVMAWGWGEHGQLGLGDTDDRISPQRVSMGSKGSGSCPLLRVFCGSGFTFVAKHG</sequence>
<keyword evidence="1" id="KW-0677">Repeat</keyword>